<evidence type="ECO:0008006" key="4">
    <source>
        <dbReference type="Google" id="ProtNLM"/>
    </source>
</evidence>
<feature type="coiled-coil region" evidence="1">
    <location>
        <begin position="318"/>
        <end position="345"/>
    </location>
</feature>
<accession>A0ABS7D7X4</accession>
<dbReference type="EMBL" id="JAHZIJ010000006">
    <property type="protein sequence ID" value="MBW7475268.1"/>
    <property type="molecule type" value="Genomic_DNA"/>
</dbReference>
<feature type="coiled-coil region" evidence="1">
    <location>
        <begin position="234"/>
        <end position="275"/>
    </location>
</feature>
<evidence type="ECO:0000313" key="2">
    <source>
        <dbReference type="EMBL" id="MBW7475268.1"/>
    </source>
</evidence>
<organism evidence="2 3">
    <name type="scientific">Paenibacillus oenotherae</name>
    <dbReference type="NCBI Taxonomy" id="1435645"/>
    <lineage>
        <taxon>Bacteria</taxon>
        <taxon>Bacillati</taxon>
        <taxon>Bacillota</taxon>
        <taxon>Bacilli</taxon>
        <taxon>Bacillales</taxon>
        <taxon>Paenibacillaceae</taxon>
        <taxon>Paenibacillus</taxon>
    </lineage>
</organism>
<keyword evidence="3" id="KW-1185">Reference proteome</keyword>
<sequence>MKSLTINYLIIYEYHNRLAKRVDFQNGINVITSDKVNGNDVGKSILMKSIYHTLGADSHFDSMWTSGNKTFLMNISVEEDTYIIYRSGNLFKIYSEDFQNLFNTINRSELSTYLSRIFDFCVKLPNRNENLEITPPVYSYLLNFVDQDHMSGTKFSSFKGLGQYSDYKENVIYNHFGIFTEEYFDLLKLLEDLKKETKSITDEKMIIESMLLKVKSYLEGMDAPRDLSLLNVEIEKKKDEYSDIVYKLKKLKNNLINIRNSKVDLEMQINELKAKDSSHRKNIKITASNVCPVCSNEVNELEFKIKNSSRLEDFYIMKDELEHLLIEVDRQLRVKEDEYKNLLELLHTYESSLKLNELKISNSIKHMGYLETQENLIRELGQVSTKLLANESEIEKNNKLLKQYNLKKKDANTLYEQYMLDIKVKFGLEEIGEDKIKNITNNYEARGSNRAIATIVWFFNLLKIKAELNPDAIKFPLVLDSPNNVESDDTKENALFEFIFSNKSKGTQLILSTLGFSKLDFPDIQIDNIIELKNEKYHLLNNNDYEANEHILKLIFKNE</sequence>
<dbReference type="Proteomes" id="UP000812277">
    <property type="component" value="Unassembled WGS sequence"/>
</dbReference>
<proteinExistence type="predicted"/>
<gene>
    <name evidence="2" type="ORF">K0T92_10965</name>
</gene>
<evidence type="ECO:0000313" key="3">
    <source>
        <dbReference type="Proteomes" id="UP000812277"/>
    </source>
</evidence>
<name>A0ABS7D7X4_9BACL</name>
<keyword evidence="1" id="KW-0175">Coiled coil</keyword>
<comment type="caution">
    <text evidence="2">The sequence shown here is derived from an EMBL/GenBank/DDBJ whole genome shotgun (WGS) entry which is preliminary data.</text>
</comment>
<dbReference type="RefSeq" id="WP_219872516.1">
    <property type="nucleotide sequence ID" value="NZ_JAHZIJ010000006.1"/>
</dbReference>
<reference evidence="2 3" key="1">
    <citation type="submission" date="2021-07" db="EMBL/GenBank/DDBJ databases">
        <title>Paenibacillus radiodurans sp. nov., isolated from the southeastern edge of Tengger Desert.</title>
        <authorList>
            <person name="Zhang G."/>
        </authorList>
    </citation>
    <scope>NUCLEOTIDE SEQUENCE [LARGE SCALE GENOMIC DNA]</scope>
    <source>
        <strain evidence="2 3">DT7-4</strain>
    </source>
</reference>
<protein>
    <recommendedName>
        <fullName evidence="4">DUF2326 domain-containing protein</fullName>
    </recommendedName>
</protein>
<evidence type="ECO:0000256" key="1">
    <source>
        <dbReference type="SAM" id="Coils"/>
    </source>
</evidence>